<dbReference type="GO" id="GO:0032422">
    <property type="term" value="F:purine-rich negative regulatory element binding"/>
    <property type="evidence" value="ECO:0007669"/>
    <property type="project" value="InterPro"/>
</dbReference>
<evidence type="ECO:0000256" key="2">
    <source>
        <dbReference type="ARBA" id="ARBA00023125"/>
    </source>
</evidence>
<comment type="similarity">
    <text evidence="1">Belongs to the PUR DNA-binding protein family.</text>
</comment>
<proteinExistence type="inferred from homology"/>
<sequence length="185" mass="21991">MEQTKTHRYKNLCRSIDFVFGPKKYFLNLREGRKEIFVRIGELYLDSTKNKSHEIYMSVSVAKFLLEELREIINVIKKNEGTSPEQKKLLYKKNFFDENNGQVYILELMVRSQEFLGKLGEMTLCIIEESINDKTKKTVFFIPSKGIPIFQKKLSMILKIYDERLKSDKNRYQQEVTTKIEEPKE</sequence>
<name>A0A914EPB5_9BILA</name>
<evidence type="ECO:0000313" key="4">
    <source>
        <dbReference type="WBParaSite" id="ACRNAN_scaffold970.g24561.t1"/>
    </source>
</evidence>
<dbReference type="WBParaSite" id="ACRNAN_scaffold970.g24561.t1">
    <property type="protein sequence ID" value="ACRNAN_scaffold970.g24561.t1"/>
    <property type="gene ID" value="ACRNAN_scaffold970.g24561"/>
</dbReference>
<dbReference type="Pfam" id="PF04845">
    <property type="entry name" value="PurA"/>
    <property type="match status" value="1"/>
</dbReference>
<dbReference type="AlphaFoldDB" id="A0A914EPB5"/>
<dbReference type="InterPro" id="IPR006628">
    <property type="entry name" value="PUR-bd_fam"/>
</dbReference>
<protein>
    <submittedName>
        <fullName evidence="4">Uncharacterized protein</fullName>
    </submittedName>
</protein>
<evidence type="ECO:0000256" key="1">
    <source>
        <dbReference type="ARBA" id="ARBA00009251"/>
    </source>
</evidence>
<organism evidence="3 4">
    <name type="scientific">Acrobeloides nanus</name>
    <dbReference type="NCBI Taxonomy" id="290746"/>
    <lineage>
        <taxon>Eukaryota</taxon>
        <taxon>Metazoa</taxon>
        <taxon>Ecdysozoa</taxon>
        <taxon>Nematoda</taxon>
        <taxon>Chromadorea</taxon>
        <taxon>Rhabditida</taxon>
        <taxon>Tylenchina</taxon>
        <taxon>Cephalobomorpha</taxon>
        <taxon>Cephaloboidea</taxon>
        <taxon>Cephalobidae</taxon>
        <taxon>Acrobeloides</taxon>
    </lineage>
</organism>
<accession>A0A914EPB5</accession>
<evidence type="ECO:0000313" key="3">
    <source>
        <dbReference type="Proteomes" id="UP000887540"/>
    </source>
</evidence>
<keyword evidence="2" id="KW-0238">DNA-binding</keyword>
<dbReference type="GO" id="GO:0000977">
    <property type="term" value="F:RNA polymerase II transcription regulatory region sequence-specific DNA binding"/>
    <property type="evidence" value="ECO:0007669"/>
    <property type="project" value="InterPro"/>
</dbReference>
<dbReference type="Gene3D" id="3.30.2450.30">
    <property type="match status" value="1"/>
</dbReference>
<reference evidence="4" key="1">
    <citation type="submission" date="2022-11" db="UniProtKB">
        <authorList>
            <consortium name="WormBaseParasite"/>
        </authorList>
    </citation>
    <scope>IDENTIFICATION</scope>
</reference>
<dbReference type="Proteomes" id="UP000887540">
    <property type="component" value="Unplaced"/>
</dbReference>
<keyword evidence="3" id="KW-1185">Reference proteome</keyword>